<keyword evidence="3" id="KW-1185">Reference proteome</keyword>
<dbReference type="Proteomes" id="UP000799436">
    <property type="component" value="Unassembled WGS sequence"/>
</dbReference>
<reference evidence="2" key="1">
    <citation type="journal article" date="2020" name="Stud. Mycol.">
        <title>101 Dothideomycetes genomes: a test case for predicting lifestyles and emergence of pathogens.</title>
        <authorList>
            <person name="Haridas S."/>
            <person name="Albert R."/>
            <person name="Binder M."/>
            <person name="Bloem J."/>
            <person name="Labutti K."/>
            <person name="Salamov A."/>
            <person name="Andreopoulos B."/>
            <person name="Baker S."/>
            <person name="Barry K."/>
            <person name="Bills G."/>
            <person name="Bluhm B."/>
            <person name="Cannon C."/>
            <person name="Castanera R."/>
            <person name="Culley D."/>
            <person name="Daum C."/>
            <person name="Ezra D."/>
            <person name="Gonzalez J."/>
            <person name="Henrissat B."/>
            <person name="Kuo A."/>
            <person name="Liang C."/>
            <person name="Lipzen A."/>
            <person name="Lutzoni F."/>
            <person name="Magnuson J."/>
            <person name="Mondo S."/>
            <person name="Nolan M."/>
            <person name="Ohm R."/>
            <person name="Pangilinan J."/>
            <person name="Park H.-J."/>
            <person name="Ramirez L."/>
            <person name="Alfaro M."/>
            <person name="Sun H."/>
            <person name="Tritt A."/>
            <person name="Yoshinaga Y."/>
            <person name="Zwiers L.-H."/>
            <person name="Turgeon B."/>
            <person name="Goodwin S."/>
            <person name="Spatafora J."/>
            <person name="Crous P."/>
            <person name="Grigoriev I."/>
        </authorList>
    </citation>
    <scope>NUCLEOTIDE SEQUENCE</scope>
    <source>
        <strain evidence="2">CBS 116005</strain>
    </source>
</reference>
<organism evidence="2 3">
    <name type="scientific">Teratosphaeria nubilosa</name>
    <dbReference type="NCBI Taxonomy" id="161662"/>
    <lineage>
        <taxon>Eukaryota</taxon>
        <taxon>Fungi</taxon>
        <taxon>Dikarya</taxon>
        <taxon>Ascomycota</taxon>
        <taxon>Pezizomycotina</taxon>
        <taxon>Dothideomycetes</taxon>
        <taxon>Dothideomycetidae</taxon>
        <taxon>Mycosphaerellales</taxon>
        <taxon>Teratosphaeriaceae</taxon>
        <taxon>Teratosphaeria</taxon>
    </lineage>
</organism>
<gene>
    <name evidence="2" type="ORF">EJ03DRAFT_148984</name>
</gene>
<evidence type="ECO:0000313" key="2">
    <source>
        <dbReference type="EMBL" id="KAF2767448.1"/>
    </source>
</evidence>
<evidence type="ECO:0000256" key="1">
    <source>
        <dbReference type="SAM" id="MobiDB-lite"/>
    </source>
</evidence>
<evidence type="ECO:0000313" key="3">
    <source>
        <dbReference type="Proteomes" id="UP000799436"/>
    </source>
</evidence>
<dbReference type="AlphaFoldDB" id="A0A6G1L4U1"/>
<dbReference type="EMBL" id="ML995856">
    <property type="protein sequence ID" value="KAF2767448.1"/>
    <property type="molecule type" value="Genomic_DNA"/>
</dbReference>
<proteinExistence type="predicted"/>
<accession>A0A6G1L4U1</accession>
<feature type="region of interest" description="Disordered" evidence="1">
    <location>
        <begin position="119"/>
        <end position="138"/>
    </location>
</feature>
<sequence length="200" mass="22532">MSYYHQQDMSLPIRILYPSVRAVRQEADQRSSVPVTEQLSETRSFHGTSATSAWLTLSQIPHSSISQWQKTNCSWRIYPVYPRDERRAGIEALGVSVCASRGRDGPDGYKGSGLAFAEDGKSTSFSTPEGPQESGLEGRSEGICRWHWRDQALVQILENRGNVWTWSMTVYFRSPPQRMGIDGHSRRSCAASSLTMTEPW</sequence>
<protein>
    <submittedName>
        <fullName evidence="2">Uncharacterized protein</fullName>
    </submittedName>
</protein>
<name>A0A6G1L4U1_9PEZI</name>